<proteinExistence type="predicted"/>
<dbReference type="InterPro" id="IPR001387">
    <property type="entry name" value="Cro/C1-type_HTH"/>
</dbReference>
<sequence>MRGTQVRRTRARASWRRYGRRVADSRLGEFLSARRAAADAGASGLPTTGTRRVAGLRREEVAVLAGLSADYYARLEQGRERHPSPQVLEALTRAYDLDPDAREHLFRLAGTAAPALRPAQRAQVSAELLQTLDQWSGMPALVIDGSLDVLARNALAAAMHSGFALDDNLARMAFLDPEGRRYYVDWERACASAAGHLRLSVGRDPDDERLGELVAELLAGSGLFRELWGRHEPRGKSREAKRFHHPQVGPLTLEHQSFDVRGAPGQQLVIYPAEPGSPSEGALRLLGSLAVDPAAATPRPAGGHR</sequence>
<dbReference type="PROSITE" id="PS50943">
    <property type="entry name" value="HTH_CROC1"/>
    <property type="match status" value="1"/>
</dbReference>
<keyword evidence="2" id="KW-0238">DNA-binding</keyword>
<accession>A0A6J4P2C2</accession>
<dbReference type="AlphaFoldDB" id="A0A6J4P2C2"/>
<gene>
    <name evidence="2" type="ORF">AVDCRST_MAG35-1077</name>
</gene>
<dbReference type="SMART" id="SM00530">
    <property type="entry name" value="HTH_XRE"/>
    <property type="match status" value="1"/>
</dbReference>
<evidence type="ECO:0000313" key="2">
    <source>
        <dbReference type="EMBL" id="CAA9404371.1"/>
    </source>
</evidence>
<dbReference type="GO" id="GO:0003677">
    <property type="term" value="F:DNA binding"/>
    <property type="evidence" value="ECO:0007669"/>
    <property type="project" value="UniProtKB-KW"/>
</dbReference>
<dbReference type="Pfam" id="PF13560">
    <property type="entry name" value="HTH_31"/>
    <property type="match status" value="1"/>
</dbReference>
<dbReference type="SUPFAM" id="SSF47413">
    <property type="entry name" value="lambda repressor-like DNA-binding domains"/>
    <property type="match status" value="1"/>
</dbReference>
<dbReference type="Gene3D" id="3.30.450.180">
    <property type="match status" value="1"/>
</dbReference>
<dbReference type="EMBL" id="CADCUY010000216">
    <property type="protein sequence ID" value="CAA9404371.1"/>
    <property type="molecule type" value="Genomic_DNA"/>
</dbReference>
<reference evidence="2" key="1">
    <citation type="submission" date="2020-02" db="EMBL/GenBank/DDBJ databases">
        <authorList>
            <person name="Meier V. D."/>
        </authorList>
    </citation>
    <scope>NUCLEOTIDE SEQUENCE</scope>
    <source>
        <strain evidence="2">AVDCRST_MAG35</strain>
    </source>
</reference>
<evidence type="ECO:0000259" key="1">
    <source>
        <dbReference type="PROSITE" id="PS50943"/>
    </source>
</evidence>
<dbReference type="PANTHER" id="PTHR35010:SF2">
    <property type="entry name" value="BLL4672 PROTEIN"/>
    <property type="match status" value="1"/>
</dbReference>
<feature type="domain" description="HTH cro/C1-type" evidence="1">
    <location>
        <begin position="51"/>
        <end position="102"/>
    </location>
</feature>
<name>A0A6J4P2C2_9ACTN</name>
<dbReference type="PANTHER" id="PTHR35010">
    <property type="entry name" value="BLL4672 PROTEIN-RELATED"/>
    <property type="match status" value="1"/>
</dbReference>
<protein>
    <submittedName>
        <fullName evidence="2">DNA-binding protein</fullName>
    </submittedName>
</protein>
<dbReference type="InterPro" id="IPR010982">
    <property type="entry name" value="Lambda_DNA-bd_dom_sf"/>
</dbReference>
<dbReference type="Pfam" id="PF17765">
    <property type="entry name" value="MLTR_LBD"/>
    <property type="match status" value="1"/>
</dbReference>
<dbReference type="CDD" id="cd00093">
    <property type="entry name" value="HTH_XRE"/>
    <property type="match status" value="1"/>
</dbReference>
<organism evidence="2">
    <name type="scientific">uncultured Quadrisphaera sp</name>
    <dbReference type="NCBI Taxonomy" id="904978"/>
    <lineage>
        <taxon>Bacteria</taxon>
        <taxon>Bacillati</taxon>
        <taxon>Actinomycetota</taxon>
        <taxon>Actinomycetes</taxon>
        <taxon>Kineosporiales</taxon>
        <taxon>Kineosporiaceae</taxon>
        <taxon>Quadrisphaera</taxon>
        <taxon>environmental samples</taxon>
    </lineage>
</organism>
<dbReference type="Gene3D" id="1.10.260.40">
    <property type="entry name" value="lambda repressor-like DNA-binding domains"/>
    <property type="match status" value="1"/>
</dbReference>
<dbReference type="InterPro" id="IPR041413">
    <property type="entry name" value="MLTR_LBD"/>
</dbReference>